<dbReference type="Proteomes" id="UP000663887">
    <property type="component" value="Unassembled WGS sequence"/>
</dbReference>
<feature type="non-terminal residue" evidence="2">
    <location>
        <position position="82"/>
    </location>
</feature>
<feature type="region of interest" description="Disordered" evidence="1">
    <location>
        <begin position="60"/>
        <end position="82"/>
    </location>
</feature>
<evidence type="ECO:0000256" key="1">
    <source>
        <dbReference type="SAM" id="MobiDB-lite"/>
    </source>
</evidence>
<feature type="region of interest" description="Disordered" evidence="1">
    <location>
        <begin position="1"/>
        <end position="21"/>
    </location>
</feature>
<sequence>MGGFKRGASTPGVEVKNSPGGTATFGVCKLFFESFDCSPLLLPAPFDLAPVSGAHLVGAGGGVAHSSGGPPRPKNCNSALIE</sequence>
<dbReference type="EMBL" id="CAJNRG010008151">
    <property type="protein sequence ID" value="CAF2101912.1"/>
    <property type="molecule type" value="Genomic_DNA"/>
</dbReference>
<comment type="caution">
    <text evidence="2">The sequence shown here is derived from an EMBL/GenBank/DDBJ whole genome shotgun (WGS) entry which is preliminary data.</text>
</comment>
<evidence type="ECO:0000313" key="3">
    <source>
        <dbReference type="Proteomes" id="UP000663887"/>
    </source>
</evidence>
<organism evidence="2 3">
    <name type="scientific">Rotaria magnacalcarata</name>
    <dbReference type="NCBI Taxonomy" id="392030"/>
    <lineage>
        <taxon>Eukaryota</taxon>
        <taxon>Metazoa</taxon>
        <taxon>Spiralia</taxon>
        <taxon>Gnathifera</taxon>
        <taxon>Rotifera</taxon>
        <taxon>Eurotatoria</taxon>
        <taxon>Bdelloidea</taxon>
        <taxon>Philodinida</taxon>
        <taxon>Philodinidae</taxon>
        <taxon>Rotaria</taxon>
    </lineage>
</organism>
<dbReference type="AlphaFoldDB" id="A0A816TSV7"/>
<accession>A0A816TSV7</accession>
<gene>
    <name evidence="2" type="ORF">XDN619_LOCUS18864</name>
</gene>
<evidence type="ECO:0000313" key="2">
    <source>
        <dbReference type="EMBL" id="CAF2101912.1"/>
    </source>
</evidence>
<reference evidence="2" key="1">
    <citation type="submission" date="2021-02" db="EMBL/GenBank/DDBJ databases">
        <authorList>
            <person name="Nowell W R."/>
        </authorList>
    </citation>
    <scope>NUCLEOTIDE SEQUENCE</scope>
</reference>
<proteinExistence type="predicted"/>
<protein>
    <submittedName>
        <fullName evidence="2">Uncharacterized protein</fullName>
    </submittedName>
</protein>
<name>A0A816TSV7_9BILA</name>